<dbReference type="Proteomes" id="UP000002157">
    <property type="component" value="Chromosome"/>
</dbReference>
<evidence type="ECO:0000313" key="5">
    <source>
        <dbReference type="Proteomes" id="UP000002157"/>
    </source>
</evidence>
<evidence type="ECO:0000256" key="2">
    <source>
        <dbReference type="ARBA" id="ARBA00022612"/>
    </source>
</evidence>
<dbReference type="EMBL" id="CP000926">
    <property type="protein sequence ID" value="ABY97651.1"/>
    <property type="molecule type" value="Genomic_DNA"/>
</dbReference>
<keyword evidence="2" id="KW-1188">Viral release from host cell</keyword>
<comment type="subcellular location">
    <subcellularLocation>
        <location evidence="1">Virion</location>
    </subcellularLocation>
</comment>
<evidence type="ECO:0000313" key="4">
    <source>
        <dbReference type="EMBL" id="ABY97651.1"/>
    </source>
</evidence>
<gene>
    <name evidence="4" type="ordered locus">PputGB1_1748</name>
</gene>
<dbReference type="AlphaFoldDB" id="B0KHE6"/>
<organism evidence="4 5">
    <name type="scientific">Pseudomonas putida (strain GB-1)</name>
    <dbReference type="NCBI Taxonomy" id="76869"/>
    <lineage>
        <taxon>Bacteria</taxon>
        <taxon>Pseudomonadati</taxon>
        <taxon>Pseudomonadota</taxon>
        <taxon>Gammaproteobacteria</taxon>
        <taxon>Pseudomonadales</taxon>
        <taxon>Pseudomonadaceae</taxon>
        <taxon>Pseudomonas</taxon>
    </lineage>
</organism>
<reference evidence="4 5" key="1">
    <citation type="submission" date="2008-01" db="EMBL/GenBank/DDBJ databases">
        <title>Complete sequence of Pseudomonas putida GB-1.</title>
        <authorList>
            <consortium name="US DOE Joint Genome Institute"/>
            <person name="Copeland A."/>
            <person name="Lucas S."/>
            <person name="Lapidus A."/>
            <person name="Barry K."/>
            <person name="Glavina del Rio T."/>
            <person name="Dalin E."/>
            <person name="Tice H."/>
            <person name="Pitluck S."/>
            <person name="Bruce D."/>
            <person name="Goodwin L."/>
            <person name="Chertkov O."/>
            <person name="Brettin T."/>
            <person name="Detter J.C."/>
            <person name="Han C."/>
            <person name="Kuske C.R."/>
            <person name="Schmutz J."/>
            <person name="Larimer F."/>
            <person name="Land M."/>
            <person name="Hauser L."/>
            <person name="Kyrpides N."/>
            <person name="Kim E."/>
            <person name="McCarthy J.K."/>
            <person name="Richardson P."/>
        </authorList>
    </citation>
    <scope>NUCLEOTIDE SEQUENCE [LARGE SCALE GENOMIC DNA]</scope>
    <source>
        <strain evidence="4 5">GB-1</strain>
    </source>
</reference>
<dbReference type="RefSeq" id="WP_012271410.1">
    <property type="nucleotide sequence ID" value="NC_010322.1"/>
</dbReference>
<dbReference type="HOGENOM" id="CLU_035407_0_0_6"/>
<evidence type="ECO:0000256" key="1">
    <source>
        <dbReference type="ARBA" id="ARBA00004328"/>
    </source>
</evidence>
<name>B0KHE6_PSEPG</name>
<proteinExistence type="predicted"/>
<dbReference type="InterPro" id="IPR020991">
    <property type="entry name" value="Connector_podovirus"/>
</dbReference>
<evidence type="ECO:0000256" key="3">
    <source>
        <dbReference type="ARBA" id="ARBA00023219"/>
    </source>
</evidence>
<protein>
    <submittedName>
        <fullName evidence="4">Tail protein</fullName>
    </submittedName>
</protein>
<accession>B0KHE6</accession>
<dbReference type="Pfam" id="PF12236">
    <property type="entry name" value="Head-tail_con"/>
    <property type="match status" value="1"/>
</dbReference>
<dbReference type="eggNOG" id="ENOG502Z7XJ">
    <property type="taxonomic scope" value="Bacteria"/>
</dbReference>
<sequence>MATDSPRKLAEKRLSALKTERSSWDTNAKEISDFILPMRSRVMCDDTNRGDRRNNKIINNRATMASRTTASGMMSGITSPARPWFNLAPVARAIMEFGPVKSWFYECTQRMRDVFLRSNLYQVLPTCYQEMATFGTGCIWVDEHPDTVIRCEAFTWGEYYISNGADGRAAAIYREFKWTVNQLVQEFGVEALSPSSKALYENNNGDQFISCAQRVELNMNANPDRAGSRNLPFSALTWEAGAPGDMVLEDRGYHEFPAMAVRWESMPGDAYGTGPGRICLGDVKALQLYERQAARMTETGANPPLQAPVELKGQPSSTIPGGVTYVPMVGGQNQMAPIYQPNAAWLSPIQAKIQEHEGRINEAFFVDLFLMVSQLDTVRTATEIAARKEEKMLMLGPVLERINDELLDPLIDRTFNIMLRQSIPIWAGIIDGDPLLPPPPEELINANSEIQAEYVSILAQAQKSQNVLGLERFATLAGNLSGAFPEVLDKVNSDQLIEEYADAIGVIPTVVRGADEVAAIREQRAQQQQAAQAQQAMGAAIQGAKLLSETEVTPDNVLGQMLGA</sequence>
<dbReference type="KEGG" id="ppg:PputGB1_1748"/>
<keyword evidence="3" id="KW-0231">Viral genome packaging</keyword>